<keyword evidence="2" id="KW-0238">DNA-binding</keyword>
<dbReference type="Gene3D" id="1.10.10.10">
    <property type="entry name" value="Winged helix-like DNA-binding domain superfamily/Winged helix DNA-binding domain"/>
    <property type="match status" value="1"/>
</dbReference>
<dbReference type="SMART" id="SM00345">
    <property type="entry name" value="HTH_GNTR"/>
    <property type="match status" value="1"/>
</dbReference>
<name>A0ABW3HB43_9SPHN</name>
<dbReference type="PROSITE" id="PS50949">
    <property type="entry name" value="HTH_GNTR"/>
    <property type="match status" value="1"/>
</dbReference>
<reference evidence="6" key="1">
    <citation type="journal article" date="2019" name="Int. J. Syst. Evol. Microbiol.">
        <title>The Global Catalogue of Microorganisms (GCM) 10K type strain sequencing project: providing services to taxonomists for standard genome sequencing and annotation.</title>
        <authorList>
            <consortium name="The Broad Institute Genomics Platform"/>
            <consortium name="The Broad Institute Genome Sequencing Center for Infectious Disease"/>
            <person name="Wu L."/>
            <person name="Ma J."/>
        </authorList>
    </citation>
    <scope>NUCLEOTIDE SEQUENCE [LARGE SCALE GENOMIC DNA]</scope>
    <source>
        <strain evidence="6">CCUG 62982</strain>
    </source>
</reference>
<dbReference type="SUPFAM" id="SSF46785">
    <property type="entry name" value="Winged helix' DNA-binding domain"/>
    <property type="match status" value="1"/>
</dbReference>
<proteinExistence type="predicted"/>
<dbReference type="EMBL" id="JBHTJG010000009">
    <property type="protein sequence ID" value="MFD0947920.1"/>
    <property type="molecule type" value="Genomic_DNA"/>
</dbReference>
<dbReference type="Proteomes" id="UP001596977">
    <property type="component" value="Unassembled WGS sequence"/>
</dbReference>
<dbReference type="Pfam" id="PF07729">
    <property type="entry name" value="FCD"/>
    <property type="match status" value="1"/>
</dbReference>
<dbReference type="InterPro" id="IPR036390">
    <property type="entry name" value="WH_DNA-bd_sf"/>
</dbReference>
<organism evidence="5 6">
    <name type="scientific">Sphingomonas canadensis</name>
    <dbReference type="NCBI Taxonomy" id="1219257"/>
    <lineage>
        <taxon>Bacteria</taxon>
        <taxon>Pseudomonadati</taxon>
        <taxon>Pseudomonadota</taxon>
        <taxon>Alphaproteobacteria</taxon>
        <taxon>Sphingomonadales</taxon>
        <taxon>Sphingomonadaceae</taxon>
        <taxon>Sphingomonas</taxon>
    </lineage>
</organism>
<keyword evidence="3" id="KW-0804">Transcription</keyword>
<dbReference type="SMART" id="SM00895">
    <property type="entry name" value="FCD"/>
    <property type="match status" value="1"/>
</dbReference>
<evidence type="ECO:0000256" key="3">
    <source>
        <dbReference type="ARBA" id="ARBA00023163"/>
    </source>
</evidence>
<evidence type="ECO:0000256" key="1">
    <source>
        <dbReference type="ARBA" id="ARBA00023015"/>
    </source>
</evidence>
<dbReference type="SUPFAM" id="SSF48008">
    <property type="entry name" value="GntR ligand-binding domain-like"/>
    <property type="match status" value="1"/>
</dbReference>
<dbReference type="Pfam" id="PF00392">
    <property type="entry name" value="GntR"/>
    <property type="match status" value="1"/>
</dbReference>
<evidence type="ECO:0000259" key="4">
    <source>
        <dbReference type="PROSITE" id="PS50949"/>
    </source>
</evidence>
<dbReference type="RefSeq" id="WP_264945689.1">
    <property type="nucleotide sequence ID" value="NZ_JAPDRA010000009.1"/>
</dbReference>
<sequence>MPPPRSVFSSIRTQSLATRIVDQVIEALFSGQLEPGQFLGTEAQLTQMFNTSRVPIREALGRLEALGVVTIKTGSGGGATISEGRPDQFATALAVQFMLVQVTPEEIFDARIGVECRAAELAAEHATDEEIAELRRLLEAVMAPNLSRRASVERILDFHAAIVEASRSRTLVTLMHALEHALLNLFNAIDSDASNEFRYEGLNGILERIEARDPEGAFGAMRRHLLNRRQSMLYRLKQASGKSRKKAPAFSSTQD</sequence>
<feature type="domain" description="HTH gntR-type" evidence="4">
    <location>
        <begin position="14"/>
        <end position="84"/>
    </location>
</feature>
<evidence type="ECO:0000313" key="6">
    <source>
        <dbReference type="Proteomes" id="UP001596977"/>
    </source>
</evidence>
<protein>
    <submittedName>
        <fullName evidence="5">FadR/GntR family transcriptional regulator</fullName>
    </submittedName>
</protein>
<gene>
    <name evidence="5" type="ORF">ACFQ1E_16375</name>
</gene>
<dbReference type="PANTHER" id="PTHR43537:SF5">
    <property type="entry name" value="UXU OPERON TRANSCRIPTIONAL REGULATOR"/>
    <property type="match status" value="1"/>
</dbReference>
<dbReference type="Gene3D" id="1.20.120.530">
    <property type="entry name" value="GntR ligand-binding domain-like"/>
    <property type="match status" value="1"/>
</dbReference>
<dbReference type="CDD" id="cd07377">
    <property type="entry name" value="WHTH_GntR"/>
    <property type="match status" value="1"/>
</dbReference>
<accession>A0ABW3HB43</accession>
<dbReference type="PRINTS" id="PR00035">
    <property type="entry name" value="HTHGNTR"/>
</dbReference>
<dbReference type="InterPro" id="IPR011711">
    <property type="entry name" value="GntR_C"/>
</dbReference>
<evidence type="ECO:0000256" key="2">
    <source>
        <dbReference type="ARBA" id="ARBA00023125"/>
    </source>
</evidence>
<dbReference type="PANTHER" id="PTHR43537">
    <property type="entry name" value="TRANSCRIPTIONAL REGULATOR, GNTR FAMILY"/>
    <property type="match status" value="1"/>
</dbReference>
<keyword evidence="1" id="KW-0805">Transcription regulation</keyword>
<comment type="caution">
    <text evidence="5">The sequence shown here is derived from an EMBL/GenBank/DDBJ whole genome shotgun (WGS) entry which is preliminary data.</text>
</comment>
<dbReference type="InterPro" id="IPR000524">
    <property type="entry name" value="Tscrpt_reg_HTH_GntR"/>
</dbReference>
<dbReference type="InterPro" id="IPR036388">
    <property type="entry name" value="WH-like_DNA-bd_sf"/>
</dbReference>
<dbReference type="InterPro" id="IPR008920">
    <property type="entry name" value="TF_FadR/GntR_C"/>
</dbReference>
<keyword evidence="6" id="KW-1185">Reference proteome</keyword>
<evidence type="ECO:0000313" key="5">
    <source>
        <dbReference type="EMBL" id="MFD0947920.1"/>
    </source>
</evidence>